<dbReference type="PANTHER" id="PTHR46268">
    <property type="entry name" value="STRESS RESPONSE PROTEIN NHAX"/>
    <property type="match status" value="1"/>
</dbReference>
<dbReference type="InterPro" id="IPR006016">
    <property type="entry name" value="UspA"/>
</dbReference>
<dbReference type="Pfam" id="PF00582">
    <property type="entry name" value="Usp"/>
    <property type="match status" value="1"/>
</dbReference>
<reference evidence="3 4" key="1">
    <citation type="submission" date="2017-06" db="EMBL/GenBank/DDBJ databases">
        <title>Genome sequencing of cyanobaciteial culture collection at National Institute for Environmental Studies (NIES).</title>
        <authorList>
            <person name="Hirose Y."/>
            <person name="Shimura Y."/>
            <person name="Fujisawa T."/>
            <person name="Nakamura Y."/>
            <person name="Kawachi M."/>
        </authorList>
    </citation>
    <scope>NUCLEOTIDE SEQUENCE [LARGE SCALE GENOMIC DNA]</scope>
    <source>
        <strain evidence="3 4">NIES-267</strain>
    </source>
</reference>
<accession>A0A1Z4LPP6</accession>
<dbReference type="InterPro" id="IPR006015">
    <property type="entry name" value="Universal_stress_UspA"/>
</dbReference>
<dbReference type="InterPro" id="IPR014729">
    <property type="entry name" value="Rossmann-like_a/b/a_fold"/>
</dbReference>
<dbReference type="Gene3D" id="3.40.50.620">
    <property type="entry name" value="HUPs"/>
    <property type="match status" value="1"/>
</dbReference>
<gene>
    <name evidence="3" type="ORF">NIES267_25540</name>
</gene>
<organism evidence="3 4">
    <name type="scientific">Calothrix parasitica NIES-267</name>
    <dbReference type="NCBI Taxonomy" id="1973488"/>
    <lineage>
        <taxon>Bacteria</taxon>
        <taxon>Bacillati</taxon>
        <taxon>Cyanobacteriota</taxon>
        <taxon>Cyanophyceae</taxon>
        <taxon>Nostocales</taxon>
        <taxon>Calotrichaceae</taxon>
        <taxon>Calothrix</taxon>
    </lineage>
</organism>
<dbReference type="CDD" id="cd00293">
    <property type="entry name" value="USP-like"/>
    <property type="match status" value="1"/>
</dbReference>
<evidence type="ECO:0000256" key="1">
    <source>
        <dbReference type="ARBA" id="ARBA00008791"/>
    </source>
</evidence>
<name>A0A1Z4LPP6_9CYAN</name>
<dbReference type="PANTHER" id="PTHR46268:SF8">
    <property type="entry name" value="UNIVERSAL STRESS PROTEIN SLL1388"/>
    <property type="match status" value="1"/>
</dbReference>
<evidence type="ECO:0000313" key="4">
    <source>
        <dbReference type="Proteomes" id="UP000218418"/>
    </source>
</evidence>
<proteinExistence type="inferred from homology"/>
<sequence>MSFQKILVTLELSPRDESVFSEALNLAKHIGAQLILIHCLSDLAEMAMMSQTGLGSGFGLPGTPSLTTMSPGMVNMDLVAEANTTKHQKVEKHLASFQQQAASQGVSVECKLYEATGSVGSQISQIAQDLNVDLIILGRKGHNAIAEALLGSVSNYVMHHAPCAVLIIQ</sequence>
<evidence type="ECO:0000259" key="2">
    <source>
        <dbReference type="Pfam" id="PF00582"/>
    </source>
</evidence>
<dbReference type="OrthoDB" id="516822at2"/>
<keyword evidence="4" id="KW-1185">Reference proteome</keyword>
<feature type="domain" description="UspA" evidence="2">
    <location>
        <begin position="80"/>
        <end position="168"/>
    </location>
</feature>
<dbReference type="SUPFAM" id="SSF52402">
    <property type="entry name" value="Adenine nucleotide alpha hydrolases-like"/>
    <property type="match status" value="1"/>
</dbReference>
<dbReference type="PIRSF" id="PIRSF006276">
    <property type="entry name" value="UspA"/>
    <property type="match status" value="1"/>
</dbReference>
<dbReference type="EMBL" id="AP018227">
    <property type="protein sequence ID" value="BAY83068.1"/>
    <property type="molecule type" value="Genomic_DNA"/>
</dbReference>
<dbReference type="Proteomes" id="UP000218418">
    <property type="component" value="Chromosome"/>
</dbReference>
<dbReference type="PRINTS" id="PR01438">
    <property type="entry name" value="UNVRSLSTRESS"/>
</dbReference>
<dbReference type="AlphaFoldDB" id="A0A1Z4LPP6"/>
<protein>
    <recommendedName>
        <fullName evidence="2">UspA domain-containing protein</fullName>
    </recommendedName>
</protein>
<comment type="similarity">
    <text evidence="1">Belongs to the universal stress protein A family.</text>
</comment>
<evidence type="ECO:0000313" key="3">
    <source>
        <dbReference type="EMBL" id="BAY83068.1"/>
    </source>
</evidence>